<dbReference type="SUPFAM" id="SSF140376">
    <property type="entry name" value="ChaB-like"/>
    <property type="match status" value="1"/>
</dbReference>
<proteinExistence type="predicted"/>
<dbReference type="EMBL" id="JANRHA010000002">
    <property type="protein sequence ID" value="MDG3013948.1"/>
    <property type="molecule type" value="Genomic_DNA"/>
</dbReference>
<keyword evidence="2" id="KW-1185">Reference proteome</keyword>
<dbReference type="InterPro" id="IPR037205">
    <property type="entry name" value="ChaB_sf"/>
</dbReference>
<dbReference type="AlphaFoldDB" id="A0A9X4LWZ5"/>
<evidence type="ECO:0000313" key="1">
    <source>
        <dbReference type="EMBL" id="MDG3013948.1"/>
    </source>
</evidence>
<dbReference type="Pfam" id="PF06150">
    <property type="entry name" value="ChaB"/>
    <property type="match status" value="1"/>
</dbReference>
<protein>
    <submittedName>
        <fullName evidence="1">ChaB family protein</fullName>
    </submittedName>
</protein>
<organism evidence="1 2">
    <name type="scientific">Speluncibacter jeojiensis</name>
    <dbReference type="NCBI Taxonomy" id="2710754"/>
    <lineage>
        <taxon>Bacteria</taxon>
        <taxon>Bacillati</taxon>
        <taxon>Actinomycetota</taxon>
        <taxon>Actinomycetes</taxon>
        <taxon>Mycobacteriales</taxon>
        <taxon>Speluncibacteraceae</taxon>
        <taxon>Speluncibacter</taxon>
    </lineage>
</organism>
<name>A0A9X4LWZ5_9ACTN</name>
<dbReference type="InterPro" id="IPR009317">
    <property type="entry name" value="ChaB"/>
</dbReference>
<sequence>MNRFELPQTLRRSSKEVQTAFATAHDSAVRRFGEGDEAQRAAYGVLKESYELATDHWVPKQPE</sequence>
<dbReference type="Proteomes" id="UP001152755">
    <property type="component" value="Unassembled WGS sequence"/>
</dbReference>
<gene>
    <name evidence="1" type="ORF">NVS88_05180</name>
</gene>
<evidence type="ECO:0000313" key="2">
    <source>
        <dbReference type="Proteomes" id="UP001152755"/>
    </source>
</evidence>
<dbReference type="Gene3D" id="1.10.1740.70">
    <property type="entry name" value="ChaB"/>
    <property type="match status" value="1"/>
</dbReference>
<accession>A0A9X4LWZ5</accession>
<comment type="caution">
    <text evidence="1">The sequence shown here is derived from an EMBL/GenBank/DDBJ whole genome shotgun (WGS) entry which is preliminary data.</text>
</comment>
<dbReference type="RefSeq" id="WP_277832886.1">
    <property type="nucleotide sequence ID" value="NZ_JAAIVF010000003.1"/>
</dbReference>
<reference evidence="1" key="1">
    <citation type="submission" date="2022-08" db="EMBL/GenBank/DDBJ databases">
        <title>Genome analysis of Corynebacteriales strain.</title>
        <authorList>
            <person name="Lee S.D."/>
        </authorList>
    </citation>
    <scope>NUCLEOTIDE SEQUENCE</scope>
    <source>
        <strain evidence="1">D3-21</strain>
    </source>
</reference>